<dbReference type="RefSeq" id="WP_189114987.1">
    <property type="nucleotide sequence ID" value="NZ_BMQC01000010.1"/>
</dbReference>
<dbReference type="SUPFAM" id="SSF54637">
    <property type="entry name" value="Thioesterase/thiol ester dehydrase-isomerase"/>
    <property type="match status" value="2"/>
</dbReference>
<dbReference type="Pfam" id="PF01575">
    <property type="entry name" value="MaoC_dehydratas"/>
    <property type="match status" value="1"/>
</dbReference>
<dbReference type="InterPro" id="IPR029069">
    <property type="entry name" value="HotDog_dom_sf"/>
</dbReference>
<feature type="region of interest" description="Disordered" evidence="2">
    <location>
        <begin position="167"/>
        <end position="208"/>
    </location>
</feature>
<gene>
    <name evidence="4" type="ORF">GCM10010124_30420</name>
</gene>
<dbReference type="Proteomes" id="UP000662200">
    <property type="component" value="Unassembled WGS sequence"/>
</dbReference>
<feature type="compositionally biased region" description="Low complexity" evidence="2">
    <location>
        <begin position="177"/>
        <end position="189"/>
    </location>
</feature>
<accession>A0A8J3FLL9</accession>
<reference evidence="4" key="2">
    <citation type="submission" date="2020-09" db="EMBL/GenBank/DDBJ databases">
        <authorList>
            <person name="Sun Q."/>
            <person name="Ohkuma M."/>
        </authorList>
    </citation>
    <scope>NUCLEOTIDE SEQUENCE</scope>
    <source>
        <strain evidence="4">JCM 3091</strain>
    </source>
</reference>
<evidence type="ECO:0000256" key="2">
    <source>
        <dbReference type="SAM" id="MobiDB-lite"/>
    </source>
</evidence>
<dbReference type="PANTHER" id="PTHR43841">
    <property type="entry name" value="3-HYDROXYACYL-THIOESTER DEHYDRATASE HTDX-RELATED"/>
    <property type="match status" value="1"/>
</dbReference>
<dbReference type="InterPro" id="IPR002539">
    <property type="entry name" value="MaoC-like_dom"/>
</dbReference>
<reference evidence="4" key="1">
    <citation type="journal article" date="2014" name="Int. J. Syst. Evol. Microbiol.">
        <title>Complete genome sequence of Corynebacterium casei LMG S-19264T (=DSM 44701T), isolated from a smear-ripened cheese.</title>
        <authorList>
            <consortium name="US DOE Joint Genome Institute (JGI-PGF)"/>
            <person name="Walter F."/>
            <person name="Albersmeier A."/>
            <person name="Kalinowski J."/>
            <person name="Ruckert C."/>
        </authorList>
    </citation>
    <scope>NUCLEOTIDE SEQUENCE</scope>
    <source>
        <strain evidence="4">JCM 3091</strain>
    </source>
</reference>
<keyword evidence="5" id="KW-1185">Reference proteome</keyword>
<feature type="compositionally biased region" description="Gly residues" evidence="2">
    <location>
        <begin position="190"/>
        <end position="208"/>
    </location>
</feature>
<proteinExistence type="inferred from homology"/>
<comment type="caution">
    <text evidence="4">The sequence shown here is derived from an EMBL/GenBank/DDBJ whole genome shotgun (WGS) entry which is preliminary data.</text>
</comment>
<dbReference type="PANTHER" id="PTHR43841:SF1">
    <property type="entry name" value="3-HYDROXYACYL-THIOESTER DEHYDRATASE X"/>
    <property type="match status" value="1"/>
</dbReference>
<evidence type="ECO:0000313" key="5">
    <source>
        <dbReference type="Proteomes" id="UP000662200"/>
    </source>
</evidence>
<feature type="domain" description="MaoC-like" evidence="3">
    <location>
        <begin position="226"/>
        <end position="273"/>
    </location>
</feature>
<dbReference type="EMBL" id="BMQC01000010">
    <property type="protein sequence ID" value="GGK35606.1"/>
    <property type="molecule type" value="Genomic_DNA"/>
</dbReference>
<protein>
    <recommendedName>
        <fullName evidence="3">MaoC-like domain-containing protein</fullName>
    </recommendedName>
</protein>
<evidence type="ECO:0000259" key="3">
    <source>
        <dbReference type="Pfam" id="PF01575"/>
    </source>
</evidence>
<comment type="similarity">
    <text evidence="1">Belongs to the enoyl-CoA hydratase/isomerase family.</text>
</comment>
<sequence length="321" mass="33136">MRVELDRMPEVGPLYRRAVGRALPVPRALGQRGGRQAPRTLPAAALAVDGVTVDVAHLAAYARVCGFPLRDALPATYPHVLAFPLAMALMSRDDFPFPMVGLVHVANRIEVLRELAASATLTVTAVAEELRPHPRGRQFDLAVEVTDADGLAWRGVSTYLRRERAADAGGGDGDGPAAGAAGAGADPAAHGGGARHGDPGAGSAAGGGEVAPTVARWKLGTGVGRSYAAVSGDRNPIHTSALGARLFGFRRPIAHGMWSKARCLAALDGRLPATYAVDVAFRSPILLPGGVDFGAAEAAGGRWRFSLGGGERVHLTGHVGP</sequence>
<organism evidence="4 5">
    <name type="scientific">Pilimelia terevasa</name>
    <dbReference type="NCBI Taxonomy" id="53372"/>
    <lineage>
        <taxon>Bacteria</taxon>
        <taxon>Bacillati</taxon>
        <taxon>Actinomycetota</taxon>
        <taxon>Actinomycetes</taxon>
        <taxon>Micromonosporales</taxon>
        <taxon>Micromonosporaceae</taxon>
        <taxon>Pilimelia</taxon>
    </lineage>
</organism>
<evidence type="ECO:0000256" key="1">
    <source>
        <dbReference type="ARBA" id="ARBA00005254"/>
    </source>
</evidence>
<dbReference type="AlphaFoldDB" id="A0A8J3FLL9"/>
<evidence type="ECO:0000313" key="4">
    <source>
        <dbReference type="EMBL" id="GGK35606.1"/>
    </source>
</evidence>
<name>A0A8J3FLL9_9ACTN</name>
<dbReference type="Gene3D" id="3.10.129.10">
    <property type="entry name" value="Hotdog Thioesterase"/>
    <property type="match status" value="1"/>
</dbReference>